<evidence type="ECO:0000256" key="10">
    <source>
        <dbReference type="RuleBase" id="RU003812"/>
    </source>
</evidence>
<dbReference type="EC" id="6.3.1.5" evidence="8 10"/>
<reference evidence="12 13" key="1">
    <citation type="submission" date="2017-07" db="EMBL/GenBank/DDBJ databases">
        <title>Recovery of genomes from metagenomes via a dereplication, aggregation, and scoring strategy.</title>
        <authorList>
            <person name="Sieber C.M."/>
            <person name="Probst A.J."/>
            <person name="Sharrar A."/>
            <person name="Thomas B.C."/>
            <person name="Hess M."/>
            <person name="Tringe S.G."/>
            <person name="Banfield J.F."/>
        </authorList>
    </citation>
    <scope>NUCLEOTIDE SEQUENCE [LARGE SCALE GENOMIC DNA]</scope>
    <source>
        <strain evidence="12">JGI_Cruoil_03_44_89</strain>
    </source>
</reference>
<organism evidence="12 13">
    <name type="scientific">candidate division WOR-3 bacterium JGI_Cruoil_03_44_89</name>
    <dbReference type="NCBI Taxonomy" id="1973748"/>
    <lineage>
        <taxon>Bacteria</taxon>
        <taxon>Bacteria division WOR-3</taxon>
    </lineage>
</organism>
<dbReference type="HAMAP" id="MF_00193">
    <property type="entry name" value="NadE_ammonia_dep"/>
    <property type="match status" value="1"/>
</dbReference>
<evidence type="ECO:0000256" key="2">
    <source>
        <dbReference type="ARBA" id="ARBA00022598"/>
    </source>
</evidence>
<dbReference type="UniPathway" id="UPA00253">
    <property type="reaction ID" value="UER00333"/>
</dbReference>
<evidence type="ECO:0000256" key="5">
    <source>
        <dbReference type="ARBA" id="ARBA00022840"/>
    </source>
</evidence>
<evidence type="ECO:0000256" key="1">
    <source>
        <dbReference type="ARBA" id="ARBA00005859"/>
    </source>
</evidence>
<feature type="binding site" evidence="8">
    <location>
        <position position="179"/>
    </location>
    <ligand>
        <name>ATP</name>
        <dbReference type="ChEBI" id="CHEBI:30616"/>
    </ligand>
</feature>
<feature type="binding site" evidence="8">
    <location>
        <position position="208"/>
    </location>
    <ligand>
        <name>ATP</name>
        <dbReference type="ChEBI" id="CHEBI:30616"/>
    </ligand>
</feature>
<feature type="binding site" description="in other chain" evidence="8">
    <location>
        <position position="159"/>
    </location>
    <ligand>
        <name>deamido-NAD(+)</name>
        <dbReference type="ChEBI" id="CHEBI:58437"/>
        <note>ligand shared between two neighboring subunits</note>
    </ligand>
</feature>
<accession>A0A235BX17</accession>
<evidence type="ECO:0000259" key="11">
    <source>
        <dbReference type="Pfam" id="PF02540"/>
    </source>
</evidence>
<comment type="caution">
    <text evidence="8">Lacks conserved residue(s) required for the propagation of feature annotation.</text>
</comment>
<dbReference type="PANTHER" id="PTHR23090">
    <property type="entry name" value="NH 3 /GLUTAMINE-DEPENDENT NAD + SYNTHETASE"/>
    <property type="match status" value="1"/>
</dbReference>
<feature type="binding site" evidence="8">
    <location>
        <begin position="36"/>
        <end position="43"/>
    </location>
    <ligand>
        <name>ATP</name>
        <dbReference type="ChEBI" id="CHEBI:30616"/>
    </ligand>
</feature>
<dbReference type="Gene3D" id="3.40.50.620">
    <property type="entry name" value="HUPs"/>
    <property type="match status" value="1"/>
</dbReference>
<dbReference type="NCBIfam" id="TIGR00552">
    <property type="entry name" value="nadE"/>
    <property type="match status" value="1"/>
</dbReference>
<comment type="catalytic activity">
    <reaction evidence="8 10">
        <text>deamido-NAD(+) + NH4(+) + ATP = AMP + diphosphate + NAD(+) + H(+)</text>
        <dbReference type="Rhea" id="RHEA:21188"/>
        <dbReference type="ChEBI" id="CHEBI:15378"/>
        <dbReference type="ChEBI" id="CHEBI:28938"/>
        <dbReference type="ChEBI" id="CHEBI:30616"/>
        <dbReference type="ChEBI" id="CHEBI:33019"/>
        <dbReference type="ChEBI" id="CHEBI:57540"/>
        <dbReference type="ChEBI" id="CHEBI:58437"/>
        <dbReference type="ChEBI" id="CHEBI:456215"/>
        <dbReference type="EC" id="6.3.1.5"/>
    </reaction>
</comment>
<dbReference type="GO" id="GO:0004359">
    <property type="term" value="F:glutaminase activity"/>
    <property type="evidence" value="ECO:0007669"/>
    <property type="project" value="InterPro"/>
</dbReference>
<comment type="similarity">
    <text evidence="1 8 9">Belongs to the NAD synthetase family.</text>
</comment>
<feature type="binding site" description="in other chain" evidence="8">
    <location>
        <position position="192"/>
    </location>
    <ligand>
        <name>deamido-NAD(+)</name>
        <dbReference type="ChEBI" id="CHEBI:58437"/>
        <note>ligand shared between two neighboring subunits</note>
    </ligand>
</feature>
<dbReference type="CDD" id="cd00553">
    <property type="entry name" value="NAD_synthase"/>
    <property type="match status" value="1"/>
</dbReference>
<dbReference type="GO" id="GO:0005524">
    <property type="term" value="F:ATP binding"/>
    <property type="evidence" value="ECO:0007669"/>
    <property type="project" value="UniProtKB-UniRule"/>
</dbReference>
<dbReference type="GO" id="GO:0003952">
    <property type="term" value="F:NAD+ synthase (glutamine-hydrolyzing) activity"/>
    <property type="evidence" value="ECO:0007669"/>
    <property type="project" value="InterPro"/>
</dbReference>
<comment type="caution">
    <text evidence="12">The sequence shown here is derived from an EMBL/GenBank/DDBJ whole genome shotgun (WGS) entry which is preliminary data.</text>
</comment>
<comment type="function">
    <text evidence="8">Catalyzes the ATP-dependent amidation of deamido-NAD to form NAD. Uses ammonia as a nitrogen source.</text>
</comment>
<feature type="domain" description="NAD/GMP synthase" evidence="11">
    <location>
        <begin position="14"/>
        <end position="101"/>
    </location>
</feature>
<proteinExistence type="inferred from homology"/>
<dbReference type="EMBL" id="NOZQ01000045">
    <property type="protein sequence ID" value="OYD16900.1"/>
    <property type="molecule type" value="Genomic_DNA"/>
</dbReference>
<protein>
    <recommendedName>
        <fullName evidence="8 10">NH(3)-dependent NAD(+) synthetase</fullName>
        <ecNumber evidence="8 10">6.3.1.5</ecNumber>
    </recommendedName>
</protein>
<keyword evidence="2 8" id="KW-0436">Ligase</keyword>
<comment type="subunit">
    <text evidence="8">Homodimer.</text>
</comment>
<feature type="binding site" evidence="8">
    <location>
        <position position="230"/>
    </location>
    <ligand>
        <name>ATP</name>
        <dbReference type="ChEBI" id="CHEBI:30616"/>
    </ligand>
</feature>
<evidence type="ECO:0000256" key="8">
    <source>
        <dbReference type="HAMAP-Rule" id="MF_00193"/>
    </source>
</evidence>
<evidence type="ECO:0000313" key="12">
    <source>
        <dbReference type="EMBL" id="OYD16900.1"/>
    </source>
</evidence>
<dbReference type="Pfam" id="PF02540">
    <property type="entry name" value="NAD_synthase"/>
    <property type="match status" value="2"/>
</dbReference>
<dbReference type="InterPro" id="IPR014729">
    <property type="entry name" value="Rossmann-like_a/b/a_fold"/>
</dbReference>
<name>A0A235BX17_UNCW3</name>
<gene>
    <name evidence="8 12" type="primary">nadE</name>
    <name evidence="12" type="ORF">CH333_02320</name>
</gene>
<keyword evidence="5 8" id="KW-0067">ATP-binding</keyword>
<dbReference type="SUPFAM" id="SSF52402">
    <property type="entry name" value="Adenine nucleotide alpha hydrolases-like"/>
    <property type="match status" value="1"/>
</dbReference>
<feature type="binding site" evidence="8">
    <location>
        <position position="42"/>
    </location>
    <ligand>
        <name>Mg(2+)</name>
        <dbReference type="ChEBI" id="CHEBI:18420"/>
    </ligand>
</feature>
<dbReference type="GO" id="GO:0009435">
    <property type="term" value="P:NAD+ biosynthetic process"/>
    <property type="evidence" value="ECO:0007669"/>
    <property type="project" value="UniProtKB-UniRule"/>
</dbReference>
<dbReference type="Proteomes" id="UP000215215">
    <property type="component" value="Unassembled WGS sequence"/>
</dbReference>
<dbReference type="GO" id="GO:0005737">
    <property type="term" value="C:cytoplasm"/>
    <property type="evidence" value="ECO:0007669"/>
    <property type="project" value="InterPro"/>
</dbReference>
<dbReference type="PANTHER" id="PTHR23090:SF9">
    <property type="entry name" value="GLUTAMINE-DEPENDENT NAD(+) SYNTHETASE"/>
    <property type="match status" value="1"/>
</dbReference>
<dbReference type="InterPro" id="IPR022310">
    <property type="entry name" value="NAD/GMP_synthase"/>
</dbReference>
<feature type="binding site" evidence="8">
    <location>
        <position position="184"/>
    </location>
    <ligand>
        <name>Mg(2+)</name>
        <dbReference type="ChEBI" id="CHEBI:18420"/>
    </ligand>
</feature>
<dbReference type="GO" id="GO:0046872">
    <property type="term" value="F:metal ion binding"/>
    <property type="evidence" value="ECO:0007669"/>
    <property type="project" value="UniProtKB-KW"/>
</dbReference>
<dbReference type="InterPro" id="IPR022926">
    <property type="entry name" value="NH(3)-dep_NAD(+)_synth"/>
</dbReference>
<comment type="pathway">
    <text evidence="8">Cofactor biosynthesis; NAD(+) biosynthesis; NAD(+) from deamido-NAD(+) (ammonia route): step 1/1.</text>
</comment>
<evidence type="ECO:0000256" key="4">
    <source>
        <dbReference type="ARBA" id="ARBA00022741"/>
    </source>
</evidence>
<sequence length="300" mass="33991">MLKEEMNIDAQALTEKIVHFIKDKLKSYRRDGAIIGISGGLDSACIAALLSRALEREKILGLIMPERDSADTTRDDAQLVANRFDIPTKLIDITSVLKSFRIYEFFPGGLLTSKKLSSRVIRAGYRLLPRGNNPFHGGLLGAKKGWMRNAEAYYRIKHRIRMVHLYYYSEQLNYLVVGTSNKSEDMVGFFVKYGDGSADIMPVADLYKTQVRELSRWLGVPKTIIQKAPSPDLLPGLTDELAMKISYEKLDLVLLGIEKDMEESEIAREAGVNVKTVRYVRELLSLSEHMRNVPEVCRMD</sequence>
<evidence type="ECO:0000256" key="6">
    <source>
        <dbReference type="ARBA" id="ARBA00022842"/>
    </source>
</evidence>
<keyword evidence="4 8" id="KW-0547">Nucleotide-binding</keyword>
<dbReference type="GO" id="GO:0008795">
    <property type="term" value="F:NAD+ synthase activity"/>
    <property type="evidence" value="ECO:0007669"/>
    <property type="project" value="UniProtKB-UniRule"/>
</dbReference>
<evidence type="ECO:0000256" key="7">
    <source>
        <dbReference type="ARBA" id="ARBA00023027"/>
    </source>
</evidence>
<feature type="binding site" evidence="8">
    <location>
        <position position="199"/>
    </location>
    <ligand>
        <name>deamido-NAD(+)</name>
        <dbReference type="ChEBI" id="CHEBI:58437"/>
        <note>ligand shared between two neighboring subunits</note>
    </ligand>
</feature>
<dbReference type="AlphaFoldDB" id="A0A235BX17"/>
<dbReference type="InterPro" id="IPR003694">
    <property type="entry name" value="NAD_synthase"/>
</dbReference>
<feature type="domain" description="NAD/GMP synthase" evidence="11">
    <location>
        <begin position="156"/>
        <end position="294"/>
    </location>
</feature>
<evidence type="ECO:0000313" key="13">
    <source>
        <dbReference type="Proteomes" id="UP000215215"/>
    </source>
</evidence>
<keyword evidence="6 8" id="KW-0460">Magnesium</keyword>
<keyword evidence="3 8" id="KW-0479">Metal-binding</keyword>
<evidence type="ECO:0000256" key="3">
    <source>
        <dbReference type="ARBA" id="ARBA00022723"/>
    </source>
</evidence>
<evidence type="ECO:0000256" key="9">
    <source>
        <dbReference type="RuleBase" id="RU003811"/>
    </source>
</evidence>
<keyword evidence="7 8" id="KW-0520">NAD</keyword>